<dbReference type="InterPro" id="IPR000073">
    <property type="entry name" value="AB_hydrolase_1"/>
</dbReference>
<gene>
    <name evidence="5" type="primary">LOC117233019</name>
</gene>
<evidence type="ECO:0000256" key="1">
    <source>
        <dbReference type="ARBA" id="ARBA00008645"/>
    </source>
</evidence>
<dbReference type="GO" id="GO:0016020">
    <property type="term" value="C:membrane"/>
    <property type="evidence" value="ECO:0007669"/>
    <property type="project" value="TreeGrafter"/>
</dbReference>
<keyword evidence="4" id="KW-1185">Reference proteome</keyword>
<dbReference type="GeneID" id="117233019"/>
<dbReference type="PRINTS" id="PR00111">
    <property type="entry name" value="ABHYDROLASE"/>
</dbReference>
<comment type="similarity">
    <text evidence="1">Belongs to the AB hydrolase superfamily.</text>
</comment>
<dbReference type="PANTHER" id="PTHR43798">
    <property type="entry name" value="MONOACYLGLYCEROL LIPASE"/>
    <property type="match status" value="1"/>
</dbReference>
<organism evidence="4 5">
    <name type="scientific">Bombus vosnesenskii</name>
    <dbReference type="NCBI Taxonomy" id="207650"/>
    <lineage>
        <taxon>Eukaryota</taxon>
        <taxon>Metazoa</taxon>
        <taxon>Ecdysozoa</taxon>
        <taxon>Arthropoda</taxon>
        <taxon>Hexapoda</taxon>
        <taxon>Insecta</taxon>
        <taxon>Pterygota</taxon>
        <taxon>Neoptera</taxon>
        <taxon>Endopterygota</taxon>
        <taxon>Hymenoptera</taxon>
        <taxon>Apocrita</taxon>
        <taxon>Aculeata</taxon>
        <taxon>Apoidea</taxon>
        <taxon>Anthophila</taxon>
        <taxon>Apidae</taxon>
        <taxon>Bombus</taxon>
        <taxon>Pyrobombus</taxon>
    </lineage>
</organism>
<dbReference type="GO" id="GO:0016787">
    <property type="term" value="F:hydrolase activity"/>
    <property type="evidence" value="ECO:0007669"/>
    <property type="project" value="UniProtKB-KW"/>
</dbReference>
<dbReference type="Pfam" id="PF00561">
    <property type="entry name" value="Abhydrolase_1"/>
    <property type="match status" value="1"/>
</dbReference>
<proteinExistence type="inferred from homology"/>
<accession>A0A6J3K6R3</accession>
<name>A0A6J3K6R3_9HYME</name>
<feature type="domain" description="AB hydrolase-1" evidence="3">
    <location>
        <begin position="31"/>
        <end position="135"/>
    </location>
</feature>
<evidence type="ECO:0000259" key="3">
    <source>
        <dbReference type="Pfam" id="PF00561"/>
    </source>
</evidence>
<dbReference type="AlphaFoldDB" id="A0A6J3K6R3"/>
<reference evidence="5" key="1">
    <citation type="submission" date="2025-08" db="UniProtKB">
        <authorList>
            <consortium name="RefSeq"/>
        </authorList>
    </citation>
    <scope>IDENTIFICATION</scope>
    <source>
        <tissue evidence="5">Muscle</tissue>
    </source>
</reference>
<dbReference type="RefSeq" id="XP_033348752.1">
    <property type="nucleotide sequence ID" value="XM_033492861.1"/>
</dbReference>
<dbReference type="InterPro" id="IPR029058">
    <property type="entry name" value="AB_hydrolase_fold"/>
</dbReference>
<sequence>MNQGRTSIEVKFPVPWGHIAGKIYGSLKEKRVLMVHGILDNAGTFDRLIEHLPQKYQYVNIDLPGHGLSSPMPSGMPLHYFDYVHSILFVLDALKWQTCIYIGHSFGAHIATYFSILYPGRLEKIVALDGFLPFLVKDIVPYIRDVYNLNAYTKDSNILYTKDEIMYALQFKRFETLRMEAAEALFKRAVTKVGDLYKFNRDTRLRHVVRPFFTLEQHKEIFKKYTTKTLIIIADSSVRVNILSQIVKTLPLITNKTDLFTVIQVRGNHDVHNNYPEWVAPHICKFLDDNLQSKL</sequence>
<evidence type="ECO:0000256" key="2">
    <source>
        <dbReference type="ARBA" id="ARBA00022801"/>
    </source>
</evidence>
<keyword evidence="2" id="KW-0378">Hydrolase</keyword>
<dbReference type="Gene3D" id="3.40.50.1820">
    <property type="entry name" value="alpha/beta hydrolase"/>
    <property type="match status" value="1"/>
</dbReference>
<dbReference type="PANTHER" id="PTHR43798:SF14">
    <property type="entry name" value="SERINE HYDROLASE-LIKE PROTEIN DDB_G0286239"/>
    <property type="match status" value="1"/>
</dbReference>
<dbReference type="Proteomes" id="UP000504631">
    <property type="component" value="Unplaced"/>
</dbReference>
<protein>
    <submittedName>
        <fullName evidence="5">Serine hydrolase-like protein</fullName>
    </submittedName>
</protein>
<dbReference type="InterPro" id="IPR050266">
    <property type="entry name" value="AB_hydrolase_sf"/>
</dbReference>
<dbReference type="SUPFAM" id="SSF53474">
    <property type="entry name" value="alpha/beta-Hydrolases"/>
    <property type="match status" value="1"/>
</dbReference>
<evidence type="ECO:0000313" key="4">
    <source>
        <dbReference type="Proteomes" id="UP000504631"/>
    </source>
</evidence>
<evidence type="ECO:0000313" key="5">
    <source>
        <dbReference type="RefSeq" id="XP_033348752.1"/>
    </source>
</evidence>
<dbReference type="KEGG" id="bvk:117233019"/>